<comment type="caution">
    <text evidence="1">The sequence shown here is derived from an EMBL/GenBank/DDBJ whole genome shotgun (WGS) entry which is preliminary data.</text>
</comment>
<sequence length="155" mass="17107">MELVEEIMTDRNFNKTNVNHNKGWARDLFSDVSIVEAPAGAKYLFLSGVSAEDPEATDLHSVTILGDGDFRKQTQIAFRKIKTVLAAHGATLADVVRMTAYVTDRANIWTYFEVQGEELDGAPRPPHTFLEISSLAVPEMLVEIEVTAMIGLNPS</sequence>
<dbReference type="AlphaFoldDB" id="A0A292ZFT8"/>
<accession>A0A292ZFT8</accession>
<evidence type="ECO:0000313" key="2">
    <source>
        <dbReference type="Proteomes" id="UP000221538"/>
    </source>
</evidence>
<dbReference type="Proteomes" id="UP000221538">
    <property type="component" value="Unassembled WGS sequence"/>
</dbReference>
<dbReference type="PANTHER" id="PTHR43857:SF1">
    <property type="entry name" value="YJGH FAMILY PROTEIN"/>
    <property type="match status" value="1"/>
</dbReference>
<organism evidence="1 2">
    <name type="scientific">Sphingobium fuliginis (strain ATCC 27551)</name>
    <dbReference type="NCBI Taxonomy" id="336203"/>
    <lineage>
        <taxon>Bacteria</taxon>
        <taxon>Pseudomonadati</taxon>
        <taxon>Pseudomonadota</taxon>
        <taxon>Alphaproteobacteria</taxon>
        <taxon>Sphingomonadales</taxon>
        <taxon>Sphingomonadaceae</taxon>
        <taxon>Sphingobium</taxon>
    </lineage>
</organism>
<dbReference type="Pfam" id="PF01042">
    <property type="entry name" value="Ribonuc_L-PSP"/>
    <property type="match status" value="1"/>
</dbReference>
<reference evidence="1 2" key="1">
    <citation type="journal article" date="2013" name="Biodegradation">
        <title>Occurrence of 4-tert-butylphenol (4-t-BP) biodegradation in an aquatic sample caused by the presence of Spirodela polyrrhiza and isolation of a 4-t-BP-utilizing bacterium.</title>
        <authorList>
            <person name="Ogata Y."/>
            <person name="Toyama T."/>
            <person name="Yu N."/>
            <person name="Wang X."/>
            <person name="Sei K."/>
            <person name="Ike M."/>
        </authorList>
    </citation>
    <scope>NUCLEOTIDE SEQUENCE [LARGE SCALE GENOMIC DNA]</scope>
    <source>
        <strain evidence="1 2">OMI</strain>
    </source>
</reference>
<dbReference type="RefSeq" id="WP_158230028.1">
    <property type="nucleotide sequence ID" value="NZ_BEWI01000031.1"/>
</dbReference>
<reference evidence="1 2" key="2">
    <citation type="journal article" date="2013" name="Environ. Sci. Technol.">
        <title>The 4-tert-butylphenol-utilizing bacterium Sphingobium fuliginis OMI can degrade bisphenols via phenolic ring hydroxylation and meta-cleavage pathway.</title>
        <authorList>
            <person name="Ogata Y."/>
            <person name="Goda S."/>
            <person name="Toyama T."/>
            <person name="Sei K."/>
            <person name="Ike M."/>
        </authorList>
    </citation>
    <scope>NUCLEOTIDE SEQUENCE [LARGE SCALE GENOMIC DNA]</scope>
    <source>
        <strain evidence="1 2">OMI</strain>
    </source>
</reference>
<dbReference type="EMBL" id="BEWI01000031">
    <property type="protein sequence ID" value="GAY21761.1"/>
    <property type="molecule type" value="Genomic_DNA"/>
</dbReference>
<dbReference type="InterPro" id="IPR006175">
    <property type="entry name" value="YjgF/YER057c/UK114"/>
</dbReference>
<dbReference type="Gene3D" id="3.30.1330.40">
    <property type="entry name" value="RutC-like"/>
    <property type="match status" value="1"/>
</dbReference>
<dbReference type="CDD" id="cd00448">
    <property type="entry name" value="YjgF_YER057c_UK114_family"/>
    <property type="match status" value="1"/>
</dbReference>
<gene>
    <name evidence="1" type="ORF">SFOMI_2314</name>
</gene>
<proteinExistence type="predicted"/>
<dbReference type="SUPFAM" id="SSF55298">
    <property type="entry name" value="YjgF-like"/>
    <property type="match status" value="1"/>
</dbReference>
<dbReference type="PANTHER" id="PTHR43857">
    <property type="entry name" value="BLR7761 PROTEIN"/>
    <property type="match status" value="1"/>
</dbReference>
<protein>
    <submittedName>
        <fullName evidence="1">Putative translation initiation inhibitor, yjgF family</fullName>
    </submittedName>
</protein>
<dbReference type="InterPro" id="IPR035959">
    <property type="entry name" value="RutC-like_sf"/>
</dbReference>
<name>A0A292ZFT8_SPHSA</name>
<evidence type="ECO:0000313" key="1">
    <source>
        <dbReference type="EMBL" id="GAY21761.1"/>
    </source>
</evidence>